<dbReference type="SUPFAM" id="SSF57362">
    <property type="entry name" value="BPTI-like"/>
    <property type="match status" value="1"/>
</dbReference>
<dbReference type="GO" id="GO:0004867">
    <property type="term" value="F:serine-type endopeptidase inhibitor activity"/>
    <property type="evidence" value="ECO:0007669"/>
    <property type="project" value="InterPro"/>
</dbReference>
<dbReference type="InterPro" id="IPR050098">
    <property type="entry name" value="TFPI/VKTCI-like"/>
</dbReference>
<keyword evidence="4" id="KW-1185">Reference proteome</keyword>
<protein>
    <recommendedName>
        <fullName evidence="2">BPTI/Kunitz inhibitor domain-containing protein</fullName>
    </recommendedName>
</protein>
<dbReference type="InterPro" id="IPR036880">
    <property type="entry name" value="Kunitz_BPTI_sf"/>
</dbReference>
<evidence type="ECO:0000256" key="1">
    <source>
        <dbReference type="ARBA" id="ARBA00023157"/>
    </source>
</evidence>
<reference evidence="3" key="2">
    <citation type="submission" date="2025-08" db="UniProtKB">
        <authorList>
            <consortium name="Ensembl"/>
        </authorList>
    </citation>
    <scope>IDENTIFICATION</scope>
</reference>
<dbReference type="PANTHER" id="PTHR10083:SF374">
    <property type="entry name" value="BPTI_KUNITZ INHIBITOR DOMAIN-CONTAINING PROTEIN"/>
    <property type="match status" value="1"/>
</dbReference>
<dbReference type="PRINTS" id="PR00759">
    <property type="entry name" value="BASICPTASE"/>
</dbReference>
<dbReference type="Proteomes" id="UP000472272">
    <property type="component" value="Chromosome 15"/>
</dbReference>
<dbReference type="SMART" id="SM00131">
    <property type="entry name" value="KU"/>
    <property type="match status" value="1"/>
</dbReference>
<dbReference type="GeneTree" id="ENSGT01040000241383"/>
<dbReference type="Gene3D" id="4.10.410.10">
    <property type="entry name" value="Pancreatic trypsin inhibitor Kunitz domain"/>
    <property type="match status" value="1"/>
</dbReference>
<dbReference type="GO" id="GO:0005615">
    <property type="term" value="C:extracellular space"/>
    <property type="evidence" value="ECO:0007669"/>
    <property type="project" value="TreeGrafter"/>
</dbReference>
<dbReference type="AlphaFoldDB" id="A0A670KC73"/>
<accession>A0A670KC73</accession>
<evidence type="ECO:0000313" key="3">
    <source>
        <dbReference type="Ensembl" id="ENSPMRP00000033209.1"/>
    </source>
</evidence>
<dbReference type="CDD" id="cd00109">
    <property type="entry name" value="Kunitz-type"/>
    <property type="match status" value="1"/>
</dbReference>
<dbReference type="PROSITE" id="PS50279">
    <property type="entry name" value="BPTI_KUNITZ_2"/>
    <property type="match status" value="1"/>
</dbReference>
<dbReference type="InterPro" id="IPR020901">
    <property type="entry name" value="Prtase_inh_Kunz-CS"/>
</dbReference>
<evidence type="ECO:0000313" key="4">
    <source>
        <dbReference type="Proteomes" id="UP000472272"/>
    </source>
</evidence>
<organism evidence="3 4">
    <name type="scientific">Podarcis muralis</name>
    <name type="common">Wall lizard</name>
    <name type="synonym">Lacerta muralis</name>
    <dbReference type="NCBI Taxonomy" id="64176"/>
    <lineage>
        <taxon>Eukaryota</taxon>
        <taxon>Metazoa</taxon>
        <taxon>Chordata</taxon>
        <taxon>Craniata</taxon>
        <taxon>Vertebrata</taxon>
        <taxon>Euteleostomi</taxon>
        <taxon>Lepidosauria</taxon>
        <taxon>Squamata</taxon>
        <taxon>Bifurcata</taxon>
        <taxon>Unidentata</taxon>
        <taxon>Episquamata</taxon>
        <taxon>Laterata</taxon>
        <taxon>Lacertibaenia</taxon>
        <taxon>Lacertidae</taxon>
        <taxon>Podarcis</taxon>
    </lineage>
</organism>
<dbReference type="PANTHER" id="PTHR10083">
    <property type="entry name" value="KUNITZ-TYPE PROTEASE INHIBITOR-RELATED"/>
    <property type="match status" value="1"/>
</dbReference>
<sequence length="87" mass="10074">YDFTPPSIILRVAITNMTPSDLVFLYSLLPTCQQPLDTGPCHENFPRFYYDSNMCRKFIYSGCGGNGNNFEYYYQCVLKCQQFGKDN</sequence>
<feature type="domain" description="BPTI/Kunitz inhibitor" evidence="2">
    <location>
        <begin position="32"/>
        <end position="80"/>
    </location>
</feature>
<evidence type="ECO:0000259" key="2">
    <source>
        <dbReference type="PROSITE" id="PS50279"/>
    </source>
</evidence>
<reference evidence="3" key="3">
    <citation type="submission" date="2025-09" db="UniProtKB">
        <authorList>
            <consortium name="Ensembl"/>
        </authorList>
    </citation>
    <scope>IDENTIFICATION</scope>
</reference>
<dbReference type="Ensembl" id="ENSPMRT00000035231.1">
    <property type="protein sequence ID" value="ENSPMRP00000033209.1"/>
    <property type="gene ID" value="ENSPMRG00000021534.1"/>
</dbReference>
<proteinExistence type="predicted"/>
<dbReference type="PROSITE" id="PS00280">
    <property type="entry name" value="BPTI_KUNITZ_1"/>
    <property type="match status" value="1"/>
</dbReference>
<dbReference type="OMA" id="GPCHENF"/>
<dbReference type="Pfam" id="PF00014">
    <property type="entry name" value="Kunitz_BPTI"/>
    <property type="match status" value="1"/>
</dbReference>
<reference evidence="3 4" key="1">
    <citation type="journal article" date="2019" name="Proc. Natl. Acad. Sci. U.S.A.">
        <title>Regulatory changes in pterin and carotenoid genes underlie balanced color polymorphisms in the wall lizard.</title>
        <authorList>
            <person name="Andrade P."/>
            <person name="Pinho C."/>
            <person name="Perez I de Lanuza G."/>
            <person name="Afonso S."/>
            <person name="Brejcha J."/>
            <person name="Rubin C.J."/>
            <person name="Wallerman O."/>
            <person name="Pereira P."/>
            <person name="Sabatino S.J."/>
            <person name="Bellati A."/>
            <person name="Pellitteri-Rosa D."/>
            <person name="Bosakova Z."/>
            <person name="Bunikis I."/>
            <person name="Carretero M.A."/>
            <person name="Feiner N."/>
            <person name="Marsik P."/>
            <person name="Pauperio F."/>
            <person name="Salvi D."/>
            <person name="Soler L."/>
            <person name="While G.M."/>
            <person name="Uller T."/>
            <person name="Font E."/>
            <person name="Andersson L."/>
            <person name="Carneiro M."/>
        </authorList>
    </citation>
    <scope>NUCLEOTIDE SEQUENCE</scope>
</reference>
<name>A0A670KC73_PODMU</name>
<dbReference type="InterPro" id="IPR002223">
    <property type="entry name" value="Kunitz_BPTI"/>
</dbReference>
<keyword evidence="1" id="KW-1015">Disulfide bond</keyword>